<name>A0ABD6C713_9EURY</name>
<feature type="transmembrane region" description="Helical" evidence="1">
    <location>
        <begin position="12"/>
        <end position="35"/>
    </location>
</feature>
<evidence type="ECO:0000313" key="3">
    <source>
        <dbReference type="EMBL" id="MFD1586052.1"/>
    </source>
</evidence>
<keyword evidence="1" id="KW-0812">Transmembrane</keyword>
<keyword evidence="4" id="KW-1185">Reference proteome</keyword>
<organism evidence="3 4">
    <name type="scientific">Halorientalis brevis</name>
    <dbReference type="NCBI Taxonomy" id="1126241"/>
    <lineage>
        <taxon>Archaea</taxon>
        <taxon>Methanobacteriati</taxon>
        <taxon>Methanobacteriota</taxon>
        <taxon>Stenosarchaea group</taxon>
        <taxon>Halobacteria</taxon>
        <taxon>Halobacteriales</taxon>
        <taxon>Haloarculaceae</taxon>
        <taxon>Halorientalis</taxon>
    </lineage>
</organism>
<dbReference type="Proteomes" id="UP001597119">
    <property type="component" value="Unassembled WGS sequence"/>
</dbReference>
<dbReference type="AlphaFoldDB" id="A0ABD6C713"/>
<comment type="caution">
    <text evidence="3">The sequence shown here is derived from an EMBL/GenBank/DDBJ whole genome shotgun (WGS) entry which is preliminary data.</text>
</comment>
<dbReference type="PANTHER" id="PTHR35902">
    <property type="entry name" value="S-LAYER DOMAIN-LIKE PROTEIN-RELATED"/>
    <property type="match status" value="1"/>
</dbReference>
<dbReference type="PANTHER" id="PTHR35902:SF3">
    <property type="entry name" value="NPCBM-ASSOCIATED, NEW3 DOMAIN OF ALPHA-GALACTOSIDASE"/>
    <property type="match status" value="1"/>
</dbReference>
<reference evidence="3 4" key="1">
    <citation type="journal article" date="2019" name="Int. J. Syst. Evol. Microbiol.">
        <title>The Global Catalogue of Microorganisms (GCM) 10K type strain sequencing project: providing services to taxonomists for standard genome sequencing and annotation.</title>
        <authorList>
            <consortium name="The Broad Institute Genomics Platform"/>
            <consortium name="The Broad Institute Genome Sequencing Center for Infectious Disease"/>
            <person name="Wu L."/>
            <person name="Ma J."/>
        </authorList>
    </citation>
    <scope>NUCLEOTIDE SEQUENCE [LARGE SCALE GENOMIC DNA]</scope>
    <source>
        <strain evidence="3 4">CGMCC 1.12125</strain>
    </source>
</reference>
<protein>
    <submittedName>
        <fullName evidence="3">COG1361 S-layer family protein</fullName>
    </submittedName>
</protein>
<dbReference type="EMBL" id="JBHUDJ010000001">
    <property type="protein sequence ID" value="MFD1586052.1"/>
    <property type="molecule type" value="Genomic_DNA"/>
</dbReference>
<feature type="domain" description="CARDB" evidence="2">
    <location>
        <begin position="420"/>
        <end position="512"/>
    </location>
</feature>
<evidence type="ECO:0000259" key="2">
    <source>
        <dbReference type="Pfam" id="PF07705"/>
    </source>
</evidence>
<evidence type="ECO:0000313" key="4">
    <source>
        <dbReference type="Proteomes" id="UP001597119"/>
    </source>
</evidence>
<dbReference type="InterPro" id="IPR013783">
    <property type="entry name" value="Ig-like_fold"/>
</dbReference>
<dbReference type="Gene3D" id="2.60.40.10">
    <property type="entry name" value="Immunoglobulins"/>
    <property type="match status" value="2"/>
</dbReference>
<keyword evidence="1" id="KW-0472">Membrane</keyword>
<evidence type="ECO:0000256" key="1">
    <source>
        <dbReference type="SAM" id="Phobius"/>
    </source>
</evidence>
<dbReference type="Pfam" id="PF07705">
    <property type="entry name" value="CARDB"/>
    <property type="match status" value="1"/>
</dbReference>
<sequence length="569" mass="59805">MQNRLTAEFGKVAIITVMLLVGAAAWTVPAAAYGYDDVSEPVVTPTIEADNTLEPGETTTLPIALQNQPDQSIELTGDVRDLQSVIQTQGIRLGSAGGTTVEFHAGEAPIEIKTGRRNVGDIRPRGKQMTSVTVEVDEDAAPGTYQVPVTMNYTYVDNVDAWVNDQGDTVVTAVDDYAIDRETVTVEKTITVEIEETAQLSIQEATGNGLYEQANGRIEVTVQNSGTEAARDATLNMVGTEYVQPRTNGVGLGTLQPGETATASFQAAVADADTPGQYATDFQLSYKDENGRARQSDVETGRVKIGNGPAYELSARSEALYVGSTGAVAVEVTNTGDRTATNARAKIASTGPFSPVSNSVSLGDLAPGESTTATYRLEVADQALPETYSVPVTVVHQDSYGNRVADDDESVDVAVGPETDFTVTDVAETEAGSTTTLTYTIRNTGGGTFTDAVARINTNSPFETDDDTAYVGTLEPNETTTVSFTVSTDGAATPKSYTLDMSVKYDNQFGETVVTDVQSAPVTVAESSGGFTVGAITGFAGGAGALVALLPLALMFGIAYRTDLLSRIR</sequence>
<gene>
    <name evidence="3" type="ORF">ACFR9U_03590</name>
</gene>
<dbReference type="InterPro" id="IPR011635">
    <property type="entry name" value="CARDB"/>
</dbReference>
<dbReference type="RefSeq" id="WP_247376620.1">
    <property type="nucleotide sequence ID" value="NZ_JALLGV010000003.1"/>
</dbReference>
<accession>A0ABD6C713</accession>
<proteinExistence type="predicted"/>
<keyword evidence="1" id="KW-1133">Transmembrane helix</keyword>
<feature type="transmembrane region" description="Helical" evidence="1">
    <location>
        <begin position="536"/>
        <end position="560"/>
    </location>
</feature>